<sequence>MRWVWLVWVGWLIAGSAWAENYDALRAGIVKVTTTDGRIGTGFVVQIDGNNAYVVTASHVVEGEQNPALTLFQRQNDPLRGQVIHLEGGDPRGLALVKINGNLPSGLVALPLAADNVRPDESIVLIGFPLGGGAWMPVVGQVGTPNNKDMTMSAIIEEGNSGGPVLYNRQVAGVVMKQSGEKTFGKAVPISIVKTTLENWGVVVGNSSRSTVTVTAASNPEPCRLCPDMVNIPAGDFWMGSADNEPNADKDEKPRHKVHVEAFRLAKYEVSRAEFEAFVEATGHVTGECNAWDGKQWVSKAGSSWRQPGFEQSGDHPVVCVSHDDAQAYIRWLNQQTGFTYRLPIEAEWEYAARAGASTTYPWGSDVDDACYYANVADLTSKKTLNWDPVVSCADGYVYTAPRGRLRANGFGLHDISGNVWEWTCSVYTENGYDGSEKRCVGTGRRVIRGGSWNYGPVNLRSANRNGSNPDNRFSGLGFRLAQD</sequence>
<dbReference type="Gene3D" id="3.90.1580.10">
    <property type="entry name" value="paralog of FGE (formylglycine-generating enzyme)"/>
    <property type="match status" value="1"/>
</dbReference>
<gene>
    <name evidence="3" type="ORF">A1355_13135</name>
</gene>
<dbReference type="InterPro" id="IPR042095">
    <property type="entry name" value="SUMF_sf"/>
</dbReference>
<dbReference type="PANTHER" id="PTHR23150">
    <property type="entry name" value="SULFATASE MODIFYING FACTOR 1, 2"/>
    <property type="match status" value="1"/>
</dbReference>
<dbReference type="RefSeq" id="WP_064031168.1">
    <property type="nucleotide sequence ID" value="NZ_LUUK01000206.1"/>
</dbReference>
<proteinExistence type="predicted"/>
<dbReference type="GO" id="GO:0120147">
    <property type="term" value="F:formylglycine-generating oxidase activity"/>
    <property type="evidence" value="ECO:0007669"/>
    <property type="project" value="TreeGrafter"/>
</dbReference>
<dbReference type="EMBL" id="LUUK01000206">
    <property type="protein sequence ID" value="OAI13787.1"/>
    <property type="molecule type" value="Genomic_DNA"/>
</dbReference>
<dbReference type="Gene3D" id="2.40.10.10">
    <property type="entry name" value="Trypsin-like serine proteases"/>
    <property type="match status" value="2"/>
</dbReference>
<dbReference type="AlphaFoldDB" id="A0A177N710"/>
<feature type="domain" description="Sulfatase-modifying factor enzyme-like" evidence="2">
    <location>
        <begin position="226"/>
        <end position="482"/>
    </location>
</feature>
<evidence type="ECO:0000259" key="2">
    <source>
        <dbReference type="Pfam" id="PF03781"/>
    </source>
</evidence>
<dbReference type="InterPro" id="IPR016187">
    <property type="entry name" value="CTDL_fold"/>
</dbReference>
<dbReference type="InterPro" id="IPR043504">
    <property type="entry name" value="Peptidase_S1_PA_chymotrypsin"/>
</dbReference>
<evidence type="ECO:0000313" key="3">
    <source>
        <dbReference type="EMBL" id="OAI13787.1"/>
    </source>
</evidence>
<accession>A0A177N710</accession>
<dbReference type="SUPFAM" id="SSF56436">
    <property type="entry name" value="C-type lectin-like"/>
    <property type="match status" value="1"/>
</dbReference>
<reference evidence="4" key="1">
    <citation type="submission" date="2016-03" db="EMBL/GenBank/DDBJ databases">
        <authorList>
            <person name="Heylen K."/>
            <person name="De Vos P."/>
            <person name="Vekeman B."/>
        </authorList>
    </citation>
    <scope>NUCLEOTIDE SEQUENCE [LARGE SCALE GENOMIC DNA]</scope>
    <source>
        <strain evidence="4">R-45383</strain>
    </source>
</reference>
<dbReference type="InterPro" id="IPR005532">
    <property type="entry name" value="SUMF_dom"/>
</dbReference>
<keyword evidence="4" id="KW-1185">Reference proteome</keyword>
<dbReference type="STRING" id="702114.A1355_13135"/>
<dbReference type="Pfam" id="PF03781">
    <property type="entry name" value="FGE-sulfatase"/>
    <property type="match status" value="1"/>
</dbReference>
<dbReference type="PANTHER" id="PTHR23150:SF19">
    <property type="entry name" value="FORMYLGLYCINE-GENERATING ENZYME"/>
    <property type="match status" value="1"/>
</dbReference>
<dbReference type="InterPro" id="IPR051043">
    <property type="entry name" value="Sulfatase_Mod_Factor_Kinase"/>
</dbReference>
<dbReference type="Proteomes" id="UP000077628">
    <property type="component" value="Unassembled WGS sequence"/>
</dbReference>
<feature type="region of interest" description="Disordered" evidence="1">
    <location>
        <begin position="464"/>
        <end position="484"/>
    </location>
</feature>
<name>A0A177N710_9GAMM</name>
<protein>
    <recommendedName>
        <fullName evidence="2">Sulfatase-modifying factor enzyme-like domain-containing protein</fullName>
    </recommendedName>
</protein>
<evidence type="ECO:0000256" key="1">
    <source>
        <dbReference type="SAM" id="MobiDB-lite"/>
    </source>
</evidence>
<organism evidence="3 4">
    <name type="scientific">Methylomonas koyamae</name>
    <dbReference type="NCBI Taxonomy" id="702114"/>
    <lineage>
        <taxon>Bacteria</taxon>
        <taxon>Pseudomonadati</taxon>
        <taxon>Pseudomonadota</taxon>
        <taxon>Gammaproteobacteria</taxon>
        <taxon>Methylococcales</taxon>
        <taxon>Methylococcaceae</taxon>
        <taxon>Methylomonas</taxon>
    </lineage>
</organism>
<dbReference type="InterPro" id="IPR009003">
    <property type="entry name" value="Peptidase_S1_PA"/>
</dbReference>
<evidence type="ECO:0000313" key="4">
    <source>
        <dbReference type="Proteomes" id="UP000077628"/>
    </source>
</evidence>
<dbReference type="Pfam" id="PF13365">
    <property type="entry name" value="Trypsin_2"/>
    <property type="match status" value="1"/>
</dbReference>
<comment type="caution">
    <text evidence="3">The sequence shown here is derived from an EMBL/GenBank/DDBJ whole genome shotgun (WGS) entry which is preliminary data.</text>
</comment>
<dbReference type="SUPFAM" id="SSF50494">
    <property type="entry name" value="Trypsin-like serine proteases"/>
    <property type="match status" value="1"/>
</dbReference>